<dbReference type="OrthoDB" id="10265211at2759"/>
<dbReference type="PANTHER" id="PTHR12748">
    <property type="entry name" value="ORIGIN RECOGNITION COMPLEX SUBUNIT 3"/>
    <property type="match status" value="1"/>
</dbReference>
<evidence type="ECO:0000313" key="10">
    <source>
        <dbReference type="Proteomes" id="UP000294933"/>
    </source>
</evidence>
<organism evidence="9 10">
    <name type="scientific">Rickenella mellea</name>
    <dbReference type="NCBI Taxonomy" id="50990"/>
    <lineage>
        <taxon>Eukaryota</taxon>
        <taxon>Fungi</taxon>
        <taxon>Dikarya</taxon>
        <taxon>Basidiomycota</taxon>
        <taxon>Agaricomycotina</taxon>
        <taxon>Agaricomycetes</taxon>
        <taxon>Hymenochaetales</taxon>
        <taxon>Rickenellaceae</taxon>
        <taxon>Rickenella</taxon>
    </lineage>
</organism>
<dbReference type="CDD" id="cd20704">
    <property type="entry name" value="Orc3"/>
    <property type="match status" value="1"/>
</dbReference>
<evidence type="ECO:0000256" key="3">
    <source>
        <dbReference type="ARBA" id="ARBA00022705"/>
    </source>
</evidence>
<dbReference type="InterPro" id="IPR045667">
    <property type="entry name" value="ORC3_N"/>
</dbReference>
<evidence type="ECO:0000256" key="4">
    <source>
        <dbReference type="ARBA" id="ARBA00023125"/>
    </source>
</evidence>
<comment type="subcellular location">
    <subcellularLocation>
        <location evidence="1">Nucleus</location>
    </subcellularLocation>
</comment>
<evidence type="ECO:0000256" key="1">
    <source>
        <dbReference type="ARBA" id="ARBA00004123"/>
    </source>
</evidence>
<dbReference type="Pfam" id="PF07034">
    <property type="entry name" value="ORC3_N"/>
    <property type="match status" value="1"/>
</dbReference>
<dbReference type="GO" id="GO:0003688">
    <property type="term" value="F:DNA replication origin binding"/>
    <property type="evidence" value="ECO:0007669"/>
    <property type="project" value="TreeGrafter"/>
</dbReference>
<dbReference type="GO" id="GO:0005656">
    <property type="term" value="C:nuclear pre-replicative complex"/>
    <property type="evidence" value="ECO:0007669"/>
    <property type="project" value="TreeGrafter"/>
</dbReference>
<dbReference type="InterPro" id="IPR020795">
    <property type="entry name" value="ORC3"/>
</dbReference>
<gene>
    <name evidence="9" type="ORF">BD410DRAFT_761274</name>
</gene>
<accession>A0A4Y7QK20</accession>
<dbReference type="STRING" id="50990.A0A4Y7QK20"/>
<dbReference type="EMBL" id="ML170158">
    <property type="protein sequence ID" value="TDL28003.1"/>
    <property type="molecule type" value="Genomic_DNA"/>
</dbReference>
<evidence type="ECO:0000259" key="8">
    <source>
        <dbReference type="Pfam" id="PF18137"/>
    </source>
</evidence>
<feature type="compositionally biased region" description="Basic residues" evidence="6">
    <location>
        <begin position="682"/>
        <end position="692"/>
    </location>
</feature>
<feature type="domain" description="Origin recognition complex subunit 3 N-terminal" evidence="7">
    <location>
        <begin position="51"/>
        <end position="358"/>
    </location>
</feature>
<dbReference type="Pfam" id="PF18137">
    <property type="entry name" value="WHD_ORC"/>
    <property type="match status" value="1"/>
</dbReference>
<name>A0A4Y7QK20_9AGAM</name>
<evidence type="ECO:0000256" key="5">
    <source>
        <dbReference type="ARBA" id="ARBA00023242"/>
    </source>
</evidence>
<evidence type="ECO:0000256" key="2">
    <source>
        <dbReference type="ARBA" id="ARBA00010977"/>
    </source>
</evidence>
<protein>
    <submittedName>
        <fullName evidence="9">Uncharacterized protein</fullName>
    </submittedName>
</protein>
<reference evidence="9 10" key="1">
    <citation type="submission" date="2018-06" db="EMBL/GenBank/DDBJ databases">
        <title>A transcriptomic atlas of mushroom development highlights an independent origin of complex multicellularity.</title>
        <authorList>
            <consortium name="DOE Joint Genome Institute"/>
            <person name="Krizsan K."/>
            <person name="Almasi E."/>
            <person name="Merenyi Z."/>
            <person name="Sahu N."/>
            <person name="Viragh M."/>
            <person name="Koszo T."/>
            <person name="Mondo S."/>
            <person name="Kiss B."/>
            <person name="Balint B."/>
            <person name="Kues U."/>
            <person name="Barry K."/>
            <person name="Hegedus J.C."/>
            <person name="Henrissat B."/>
            <person name="Johnson J."/>
            <person name="Lipzen A."/>
            <person name="Ohm R."/>
            <person name="Nagy I."/>
            <person name="Pangilinan J."/>
            <person name="Yan J."/>
            <person name="Xiong Y."/>
            <person name="Grigoriev I.V."/>
            <person name="Hibbett D.S."/>
            <person name="Nagy L.G."/>
        </authorList>
    </citation>
    <scope>NUCLEOTIDE SEQUENCE [LARGE SCALE GENOMIC DNA]</scope>
    <source>
        <strain evidence="9 10">SZMC22713</strain>
    </source>
</reference>
<proteinExistence type="inferred from homology"/>
<feature type="domain" description="Origin recognition complex subunit 3 winged helix C-terminal" evidence="8">
    <location>
        <begin position="593"/>
        <end position="741"/>
    </location>
</feature>
<evidence type="ECO:0000259" key="7">
    <source>
        <dbReference type="Pfam" id="PF07034"/>
    </source>
</evidence>
<dbReference type="GO" id="GO:0005664">
    <property type="term" value="C:nuclear origin of replication recognition complex"/>
    <property type="evidence" value="ECO:0007669"/>
    <property type="project" value="InterPro"/>
</dbReference>
<keyword evidence="3" id="KW-0235">DNA replication</keyword>
<dbReference type="PANTHER" id="PTHR12748:SF0">
    <property type="entry name" value="ORIGIN RECOGNITION COMPLEX SUBUNIT 3"/>
    <property type="match status" value="1"/>
</dbReference>
<evidence type="ECO:0000313" key="9">
    <source>
        <dbReference type="EMBL" id="TDL28003.1"/>
    </source>
</evidence>
<dbReference type="InterPro" id="IPR040855">
    <property type="entry name" value="ORC_WH_C"/>
</dbReference>
<feature type="region of interest" description="Disordered" evidence="6">
    <location>
        <begin position="662"/>
        <end position="701"/>
    </location>
</feature>
<dbReference type="GO" id="GO:0006270">
    <property type="term" value="P:DNA replication initiation"/>
    <property type="evidence" value="ECO:0007669"/>
    <property type="project" value="TreeGrafter"/>
</dbReference>
<dbReference type="AlphaFoldDB" id="A0A4Y7QK20"/>
<dbReference type="GO" id="GO:0031261">
    <property type="term" value="C:DNA replication preinitiation complex"/>
    <property type="evidence" value="ECO:0007669"/>
    <property type="project" value="TreeGrafter"/>
</dbReference>
<dbReference type="VEuPathDB" id="FungiDB:BD410DRAFT_761274"/>
<dbReference type="Proteomes" id="UP000294933">
    <property type="component" value="Unassembled WGS sequence"/>
</dbReference>
<keyword evidence="10" id="KW-1185">Reference proteome</keyword>
<comment type="similarity">
    <text evidence="2">Belongs to the ORC3 family.</text>
</comment>
<sequence>MPDALESFTETTVYIPYNGPDDADGTNNAGALHVDLFTSDELAERDLSGGPGLRLLAYDAAWKKCVTRMQEIIHKLHAPITAEVVQTVENAYGTPNPLMPFTELPTIAISGPDRAATLALFDDIESELTATASHESDDGSAMSTDGVSNSQDRPPTAYVVSMSPADCPNLMAAMKTMITGFVDNPPNDSEEPKGRKTATSLASYDINLLEAWYDAVVEFRGRAFAPKLVVLLHDFEQFDHTLVQDLFYICSLHIPRLPLIFVLALSSPPHPSYLHTAYPRSTLALLRLHRHSMLGGSDALQSLLLKTFFDVDFEPHIMLGPSTLDFVAEQYMRHNMSIDFVTTLLQLIHLQHFMEPLTVFATDELLGMKTVSQAADKLKQEESKPFLDSLHTRFHHSENPNSESNATSNGDLPEVDIKSILSSVGNARMKNMSKAKKTRLAFAIFRVVQGFLVKEGYKTAENTRSCFDVMSGCLRGNLSRKEGKYVAMMVKKASAVQLSALLAELHKFLHEQSVEIRRDEGETRLKIVTLIAQIPRDDAMDEWDVTGTAAAVGDWLSEFFSERMPGYSDERMWDLWYTGQASMLTELINPAPRATTMAGLIHPERYIEYGSQAITDANLPQHLPVPDLTFLFQGYLESGRMINVYDWYESFTGSLEAENRRMRSSASGDSELTSNRSGPSPRKAKGKGKGKSKAVEDETENDEEWALEVQARFIRTIHELDYMGFIKHTGRKADHVVKTVFDLPDS</sequence>
<keyword evidence="4" id="KW-0238">DNA-binding</keyword>
<feature type="compositionally biased region" description="Polar residues" evidence="6">
    <location>
        <begin position="141"/>
        <end position="153"/>
    </location>
</feature>
<evidence type="ECO:0000256" key="6">
    <source>
        <dbReference type="SAM" id="MobiDB-lite"/>
    </source>
</evidence>
<feature type="compositionally biased region" description="Polar residues" evidence="6">
    <location>
        <begin position="664"/>
        <end position="676"/>
    </location>
</feature>
<feature type="region of interest" description="Disordered" evidence="6">
    <location>
        <begin position="130"/>
        <end position="157"/>
    </location>
</feature>
<keyword evidence="5" id="KW-0539">Nucleus</keyword>